<name>A0A0R3WSB4_HYDTA</name>
<protein>
    <submittedName>
        <fullName evidence="4">Ig-like domain-containing protein</fullName>
    </submittedName>
</protein>
<keyword evidence="3" id="KW-1185">Reference proteome</keyword>
<proteinExistence type="predicted"/>
<reference evidence="2 3" key="2">
    <citation type="submission" date="2018-11" db="EMBL/GenBank/DDBJ databases">
        <authorList>
            <consortium name="Pathogen Informatics"/>
        </authorList>
    </citation>
    <scope>NUCLEOTIDE SEQUENCE [LARGE SCALE GENOMIC DNA]</scope>
</reference>
<evidence type="ECO:0000313" key="3">
    <source>
        <dbReference type="Proteomes" id="UP000274429"/>
    </source>
</evidence>
<dbReference type="WBParaSite" id="TTAC_0000365401-mRNA-1">
    <property type="protein sequence ID" value="TTAC_0000365401-mRNA-1"/>
    <property type="gene ID" value="TTAC_0000365401"/>
</dbReference>
<feature type="signal peptide" evidence="1">
    <location>
        <begin position="1"/>
        <end position="21"/>
    </location>
</feature>
<dbReference type="EMBL" id="UYWX01002789">
    <property type="protein sequence ID" value="VDM23048.1"/>
    <property type="molecule type" value="Genomic_DNA"/>
</dbReference>
<feature type="chain" id="PRO_5043132973" evidence="1">
    <location>
        <begin position="22"/>
        <end position="226"/>
    </location>
</feature>
<evidence type="ECO:0000313" key="2">
    <source>
        <dbReference type="EMBL" id="VDM23048.1"/>
    </source>
</evidence>
<sequence length="226" mass="24973">MYYRAFLALLASLRCVIMIEAEFTFDGPFSHDVLMGGLIDLPCYTSTDAKRLVLSAFSGSGIHHYSLRWIHRRWNRIVDPWGGDGRRTYLEMKVTQNFDGIAESMGIFKIPMVSGVGLRVLAANPSDSGQYACLLSKCTFDQGLALDIKNATLLSIHSIRVTEARAFGKAEEGKESADAIDPKVIGAESKKGLTNDEGKGTFYDAWTWQIDSSVNQGTDTTVFKSR</sequence>
<dbReference type="OrthoDB" id="6235377at2759"/>
<accession>A0A0R3WSB4</accession>
<reference evidence="4" key="1">
    <citation type="submission" date="2017-02" db="UniProtKB">
        <authorList>
            <consortium name="WormBaseParasite"/>
        </authorList>
    </citation>
    <scope>IDENTIFICATION</scope>
</reference>
<evidence type="ECO:0000256" key="1">
    <source>
        <dbReference type="SAM" id="SignalP"/>
    </source>
</evidence>
<evidence type="ECO:0000313" key="4">
    <source>
        <dbReference type="WBParaSite" id="TTAC_0000365401-mRNA-1"/>
    </source>
</evidence>
<dbReference type="Proteomes" id="UP000274429">
    <property type="component" value="Unassembled WGS sequence"/>
</dbReference>
<dbReference type="AlphaFoldDB" id="A0A0R3WSB4"/>
<gene>
    <name evidence="2" type="ORF">TTAC_LOCUS3640</name>
</gene>
<organism evidence="4">
    <name type="scientific">Hydatigena taeniaeformis</name>
    <name type="common">Feline tapeworm</name>
    <name type="synonym">Taenia taeniaeformis</name>
    <dbReference type="NCBI Taxonomy" id="6205"/>
    <lineage>
        <taxon>Eukaryota</taxon>
        <taxon>Metazoa</taxon>
        <taxon>Spiralia</taxon>
        <taxon>Lophotrochozoa</taxon>
        <taxon>Platyhelminthes</taxon>
        <taxon>Cestoda</taxon>
        <taxon>Eucestoda</taxon>
        <taxon>Cyclophyllidea</taxon>
        <taxon>Taeniidae</taxon>
        <taxon>Hydatigera</taxon>
    </lineage>
</organism>
<keyword evidence="1" id="KW-0732">Signal</keyword>